<dbReference type="SUPFAM" id="SSF53244">
    <property type="entry name" value="MurD-like peptide ligases, peptide-binding domain"/>
    <property type="match status" value="1"/>
</dbReference>
<dbReference type="Pfam" id="PF08245">
    <property type="entry name" value="Mur_ligase_M"/>
    <property type="match status" value="1"/>
</dbReference>
<dbReference type="GO" id="GO:0016881">
    <property type="term" value="F:acid-amino acid ligase activity"/>
    <property type="evidence" value="ECO:0007669"/>
    <property type="project" value="InterPro"/>
</dbReference>
<evidence type="ECO:0000313" key="6">
    <source>
        <dbReference type="EMBL" id="OGI90569.1"/>
    </source>
</evidence>
<feature type="domain" description="Mur ligase central" evidence="5">
    <location>
        <begin position="97"/>
        <end position="250"/>
    </location>
</feature>
<dbReference type="InterPro" id="IPR036565">
    <property type="entry name" value="Mur-like_cat_sf"/>
</dbReference>
<dbReference type="InterPro" id="IPR013221">
    <property type="entry name" value="Mur_ligase_cen"/>
</dbReference>
<proteinExistence type="predicted"/>
<keyword evidence="1" id="KW-0436">Ligase</keyword>
<evidence type="ECO:0000313" key="7">
    <source>
        <dbReference type="Proteomes" id="UP000176814"/>
    </source>
</evidence>
<evidence type="ECO:0000256" key="2">
    <source>
        <dbReference type="ARBA" id="ARBA00022741"/>
    </source>
</evidence>
<dbReference type="InterPro" id="IPR051046">
    <property type="entry name" value="MurCDEF_CellWall_CoF430Synth"/>
</dbReference>
<dbReference type="Gene3D" id="3.40.1190.10">
    <property type="entry name" value="Mur-like, catalytic domain"/>
    <property type="match status" value="1"/>
</dbReference>
<dbReference type="PANTHER" id="PTHR43024:SF1">
    <property type="entry name" value="UDP-N-ACETYLMURAMOYL-TRIPEPTIDE--D-ALANYL-D-ALANINE LIGASE"/>
    <property type="match status" value="1"/>
</dbReference>
<dbReference type="EMBL" id="MFUW01000009">
    <property type="protein sequence ID" value="OGI90569.1"/>
    <property type="molecule type" value="Genomic_DNA"/>
</dbReference>
<dbReference type="AlphaFoldDB" id="A0A1F6X8V6"/>
<comment type="caution">
    <text evidence="6">The sequence shown here is derived from an EMBL/GenBank/DDBJ whole genome shotgun (WGS) entry which is preliminary data.</text>
</comment>
<evidence type="ECO:0000259" key="4">
    <source>
        <dbReference type="Pfam" id="PF02875"/>
    </source>
</evidence>
<dbReference type="Gene3D" id="3.90.190.20">
    <property type="entry name" value="Mur ligase, C-terminal domain"/>
    <property type="match status" value="1"/>
</dbReference>
<dbReference type="Proteomes" id="UP000176814">
    <property type="component" value="Unassembled WGS sequence"/>
</dbReference>
<keyword evidence="3" id="KW-0067">ATP-binding</keyword>
<dbReference type="GO" id="GO:0005524">
    <property type="term" value="F:ATP binding"/>
    <property type="evidence" value="ECO:0007669"/>
    <property type="project" value="UniProtKB-KW"/>
</dbReference>
<accession>A0A1F6X8V6</accession>
<dbReference type="PANTHER" id="PTHR43024">
    <property type="entry name" value="UDP-N-ACETYLMURAMOYL-TRIPEPTIDE--D-ALANYL-D-ALANINE LIGASE"/>
    <property type="match status" value="1"/>
</dbReference>
<sequence>MNQVFKKIIFYLLQIESRLVLWKYKPKVITITGSVGKTTAKDAVFAMLSGVSHVRKSEKSYNSEIGLPLTVLGLPNGWSNLHVWLKNILKGLALILFRRKYPEWLVLEVGIGKLGDMKRTASWLKSDAVIVTTIGETPVHVEFFPSKKHLVEEKSELIKTLKKDGLLILNADDEAVLEMKTKSKSRVVTYGFKEGADVLGSGENINYSERGVPDGLRLRVDVGGNSLPVAVEGVFGKNHAYAALVALALASGLKLNMVEAAERIKKYEFAPGRMRVLEGANETLIIDDSYNSSPTATYAALGTLGEIKTAGLSAQSGRRIAVLGDMLELGKHTDEAHQSAGEVARERSDVLITVGPRSKVMEGDFHFSNSREAGEFLKTFIKKGDLILVKGSQGMRLERAVEAILLDQENKANLLVRQESEWLARE</sequence>
<reference evidence="6 7" key="1">
    <citation type="journal article" date="2016" name="Nat. Commun.">
        <title>Thousands of microbial genomes shed light on interconnected biogeochemical processes in an aquifer system.</title>
        <authorList>
            <person name="Anantharaman K."/>
            <person name="Brown C.T."/>
            <person name="Hug L.A."/>
            <person name="Sharon I."/>
            <person name="Castelle C.J."/>
            <person name="Probst A.J."/>
            <person name="Thomas B.C."/>
            <person name="Singh A."/>
            <person name="Wilkins M.J."/>
            <person name="Karaoz U."/>
            <person name="Brodie E.L."/>
            <person name="Williams K.H."/>
            <person name="Hubbard S.S."/>
            <person name="Banfield J.F."/>
        </authorList>
    </citation>
    <scope>NUCLEOTIDE SEQUENCE [LARGE SCALE GENOMIC DNA]</scope>
</reference>
<gene>
    <name evidence="6" type="ORF">A2911_01585</name>
</gene>
<dbReference type="SUPFAM" id="SSF53623">
    <property type="entry name" value="MurD-like peptide ligases, catalytic domain"/>
    <property type="match status" value="1"/>
</dbReference>
<keyword evidence="2" id="KW-0547">Nucleotide-binding</keyword>
<evidence type="ECO:0000256" key="1">
    <source>
        <dbReference type="ARBA" id="ARBA00022598"/>
    </source>
</evidence>
<evidence type="ECO:0000256" key="3">
    <source>
        <dbReference type="ARBA" id="ARBA00022840"/>
    </source>
</evidence>
<dbReference type="Pfam" id="PF02875">
    <property type="entry name" value="Mur_ligase_C"/>
    <property type="match status" value="1"/>
</dbReference>
<organism evidence="6 7">
    <name type="scientific">Candidatus Nomurabacteria bacterium RIFCSPLOWO2_01_FULL_40_15</name>
    <dbReference type="NCBI Taxonomy" id="1801772"/>
    <lineage>
        <taxon>Bacteria</taxon>
        <taxon>Candidatus Nomuraibacteriota</taxon>
    </lineage>
</organism>
<protein>
    <recommendedName>
        <fullName evidence="8">UDP-N-acetylmuramoyl-tripeptide--D-alanyl-D-alanine ligase</fullName>
    </recommendedName>
</protein>
<feature type="domain" description="Mur ligase C-terminal" evidence="4">
    <location>
        <begin position="272"/>
        <end position="392"/>
    </location>
</feature>
<evidence type="ECO:0000259" key="5">
    <source>
        <dbReference type="Pfam" id="PF08245"/>
    </source>
</evidence>
<evidence type="ECO:0008006" key="8">
    <source>
        <dbReference type="Google" id="ProtNLM"/>
    </source>
</evidence>
<name>A0A1F6X8V6_9BACT</name>
<dbReference type="InterPro" id="IPR036615">
    <property type="entry name" value="Mur_ligase_C_dom_sf"/>
</dbReference>
<dbReference type="InterPro" id="IPR004101">
    <property type="entry name" value="Mur_ligase_C"/>
</dbReference>